<sequence length="532" mass="58710">MVSQYKGGLLDALMEECVLVEEDSRGNDESQLLEKSTWVDAKVVDSVTKYCIFLHFAQGSTDALQFAEIYPQKSAPSITVVGCNGGKLWNYEGYVSAENLASSIEKAWLTLHIQETAARYLSTALASEKSEPPASSSSAVKLEEGSFADCNLLSSSSEKPVQESGSKPSLAQTNQTLDWRTATTHSKMDEEDILLRDDIAEKVSSQSAHPNKSEAGNLPTSSSETARQSFLENKDEYEVEPGSLLRNKEKSEVEPGSKDHVHGCTDSQEKTSLTDHGSGFASRSIPEIDNDIKKVAESNKDDQMGSSSNNDKMKFAYLNIRLLDGRNLQEKFSVTDTLRSIKDYVDRNQSSGIGSYDLAIPYPRKVFNEEDLSKTLSELALFDRQGLIVVPHQGPSWLRPQTNAETSVGPSDQSNEGYFGYIKRLLSYMNPFAYLGGSSSERPNSMSQSRKSKWKSSKSKLCKETPYNLRAAKNSSRPSTDNATNSSRAAPSRFGSNIHTLKHDEDNGPSNDRNTFWNGNNTQYGGNDDDHK</sequence>
<feature type="compositionally biased region" description="Polar residues" evidence="1">
    <location>
        <begin position="155"/>
        <end position="185"/>
    </location>
</feature>
<accession>A0AAP0HI49</accession>
<reference evidence="4 5" key="1">
    <citation type="submission" date="2024-01" db="EMBL/GenBank/DDBJ databases">
        <title>Genome assemblies of Stephania.</title>
        <authorList>
            <person name="Yang L."/>
        </authorList>
    </citation>
    <scope>NUCLEOTIDE SEQUENCE [LARGE SCALE GENOMIC DNA]</scope>
    <source>
        <strain evidence="4">YNDBR</strain>
        <tissue evidence="4">Leaf</tissue>
    </source>
</reference>
<evidence type="ECO:0000256" key="1">
    <source>
        <dbReference type="SAM" id="MobiDB-lite"/>
    </source>
</evidence>
<feature type="compositionally biased region" description="Polar residues" evidence="1">
    <location>
        <begin position="508"/>
        <end position="525"/>
    </location>
</feature>
<evidence type="ECO:0008006" key="6">
    <source>
        <dbReference type="Google" id="ProtNLM"/>
    </source>
</evidence>
<dbReference type="Proteomes" id="UP001420932">
    <property type="component" value="Unassembled WGS sequence"/>
</dbReference>
<feature type="region of interest" description="Disordered" evidence="1">
    <location>
        <begin position="155"/>
        <end position="288"/>
    </location>
</feature>
<dbReference type="InterPro" id="IPR036249">
    <property type="entry name" value="Thioredoxin-like_sf"/>
</dbReference>
<dbReference type="SUPFAM" id="SSF52833">
    <property type="entry name" value="Thioredoxin-like"/>
    <property type="match status" value="1"/>
</dbReference>
<gene>
    <name evidence="4" type="ORF">Syun_030323</name>
</gene>
<dbReference type="PROSITE" id="PS50053">
    <property type="entry name" value="UBIQUITIN_2"/>
    <property type="match status" value="1"/>
</dbReference>
<dbReference type="Gene3D" id="3.10.20.90">
    <property type="entry name" value="Phosphatidylinositol 3-kinase Catalytic Subunit, Chain A, domain 1"/>
    <property type="match status" value="1"/>
</dbReference>
<feature type="compositionally biased region" description="Polar residues" evidence="1">
    <location>
        <begin position="218"/>
        <end position="231"/>
    </location>
</feature>
<dbReference type="Pfam" id="PF00789">
    <property type="entry name" value="UBX"/>
    <property type="match status" value="1"/>
</dbReference>
<name>A0AAP0HI49_9MAGN</name>
<organism evidence="4 5">
    <name type="scientific">Stephania yunnanensis</name>
    <dbReference type="NCBI Taxonomy" id="152371"/>
    <lineage>
        <taxon>Eukaryota</taxon>
        <taxon>Viridiplantae</taxon>
        <taxon>Streptophyta</taxon>
        <taxon>Embryophyta</taxon>
        <taxon>Tracheophyta</taxon>
        <taxon>Spermatophyta</taxon>
        <taxon>Magnoliopsida</taxon>
        <taxon>Ranunculales</taxon>
        <taxon>Menispermaceae</taxon>
        <taxon>Menispermoideae</taxon>
        <taxon>Cissampelideae</taxon>
        <taxon>Stephania</taxon>
    </lineage>
</organism>
<evidence type="ECO:0000259" key="2">
    <source>
        <dbReference type="PROSITE" id="PS50033"/>
    </source>
</evidence>
<feature type="region of interest" description="Disordered" evidence="1">
    <location>
        <begin position="437"/>
        <end position="532"/>
    </location>
</feature>
<dbReference type="CDD" id="cd01767">
    <property type="entry name" value="UBX"/>
    <property type="match status" value="1"/>
</dbReference>
<dbReference type="InterPro" id="IPR000626">
    <property type="entry name" value="Ubiquitin-like_dom"/>
</dbReference>
<dbReference type="AlphaFoldDB" id="A0AAP0HI49"/>
<feature type="domain" description="UBX" evidence="2">
    <location>
        <begin position="311"/>
        <end position="389"/>
    </location>
</feature>
<dbReference type="PANTHER" id="PTHR47770">
    <property type="entry name" value="PLANT UBX DOMAIN-CONTAINING PROTEIN 11"/>
    <property type="match status" value="1"/>
</dbReference>
<keyword evidence="5" id="KW-1185">Reference proteome</keyword>
<feature type="compositionally biased region" description="Basic and acidic residues" evidence="1">
    <location>
        <begin position="246"/>
        <end position="273"/>
    </location>
</feature>
<dbReference type="PROSITE" id="PS50033">
    <property type="entry name" value="UBX"/>
    <property type="match status" value="1"/>
</dbReference>
<comment type="caution">
    <text evidence="4">The sequence shown here is derived from an EMBL/GenBank/DDBJ whole genome shotgun (WGS) entry which is preliminary data.</text>
</comment>
<dbReference type="InterPro" id="IPR001012">
    <property type="entry name" value="UBX_dom"/>
</dbReference>
<feature type="compositionally biased region" description="Polar residues" evidence="1">
    <location>
        <begin position="473"/>
        <end position="499"/>
    </location>
</feature>
<evidence type="ECO:0000313" key="5">
    <source>
        <dbReference type="Proteomes" id="UP001420932"/>
    </source>
</evidence>
<proteinExistence type="predicted"/>
<protein>
    <recommendedName>
        <fullName evidence="6">UBX domain-containing protein</fullName>
    </recommendedName>
</protein>
<feature type="domain" description="Ubiquitin-like" evidence="3">
    <location>
        <begin position="316"/>
        <end position="390"/>
    </location>
</feature>
<dbReference type="InterPro" id="IPR029071">
    <property type="entry name" value="Ubiquitin-like_domsf"/>
</dbReference>
<dbReference type="SUPFAM" id="SSF54236">
    <property type="entry name" value="Ubiquitin-like"/>
    <property type="match status" value="1"/>
</dbReference>
<feature type="compositionally biased region" description="Basic residues" evidence="1">
    <location>
        <begin position="450"/>
        <end position="460"/>
    </location>
</feature>
<evidence type="ECO:0000259" key="3">
    <source>
        <dbReference type="PROSITE" id="PS50053"/>
    </source>
</evidence>
<dbReference type="EMBL" id="JBBNAF010000013">
    <property type="protein sequence ID" value="KAK9087929.1"/>
    <property type="molecule type" value="Genomic_DNA"/>
</dbReference>
<dbReference type="PANTHER" id="PTHR47770:SF1">
    <property type="entry name" value="PLANT UBX DOMAIN-CONTAINING PROTEIN 11"/>
    <property type="match status" value="1"/>
</dbReference>
<dbReference type="SMART" id="SM00166">
    <property type="entry name" value="UBX"/>
    <property type="match status" value="1"/>
</dbReference>
<evidence type="ECO:0000313" key="4">
    <source>
        <dbReference type="EMBL" id="KAK9087929.1"/>
    </source>
</evidence>
<dbReference type="Gene3D" id="3.40.30.10">
    <property type="entry name" value="Glutaredoxin"/>
    <property type="match status" value="1"/>
</dbReference>